<dbReference type="RefSeq" id="WP_115936896.1">
    <property type="nucleotide sequence ID" value="NZ_QRDW01000005.1"/>
</dbReference>
<dbReference type="InterPro" id="IPR008311">
    <property type="entry name" value="UCP028101"/>
</dbReference>
<dbReference type="InterPro" id="IPR011044">
    <property type="entry name" value="Quino_amine_DH_bsu"/>
</dbReference>
<evidence type="ECO:0000313" key="1">
    <source>
        <dbReference type="EMBL" id="RED49635.1"/>
    </source>
</evidence>
<dbReference type="EMBL" id="QRDW01000005">
    <property type="protein sequence ID" value="RED49635.1"/>
    <property type="molecule type" value="Genomic_DNA"/>
</dbReference>
<organism evidence="1 2">
    <name type="scientific">Aestuariispira insulae</name>
    <dbReference type="NCBI Taxonomy" id="1461337"/>
    <lineage>
        <taxon>Bacteria</taxon>
        <taxon>Pseudomonadati</taxon>
        <taxon>Pseudomonadota</taxon>
        <taxon>Alphaproteobacteria</taxon>
        <taxon>Rhodospirillales</taxon>
        <taxon>Kiloniellaceae</taxon>
        <taxon>Aestuariispira</taxon>
    </lineage>
</organism>
<dbReference type="Proteomes" id="UP000256845">
    <property type="component" value="Unassembled WGS sequence"/>
</dbReference>
<dbReference type="PIRSF" id="PIRSF028101">
    <property type="entry name" value="UCP028101"/>
    <property type="match status" value="1"/>
</dbReference>
<proteinExistence type="predicted"/>
<dbReference type="InterPro" id="IPR006311">
    <property type="entry name" value="TAT_signal"/>
</dbReference>
<dbReference type="Pfam" id="PF07433">
    <property type="entry name" value="DUF1513"/>
    <property type="match status" value="1"/>
</dbReference>
<reference evidence="1 2" key="1">
    <citation type="submission" date="2018-07" db="EMBL/GenBank/DDBJ databases">
        <title>Genomic Encyclopedia of Type Strains, Phase III (KMG-III): the genomes of soil and plant-associated and newly described type strains.</title>
        <authorList>
            <person name="Whitman W."/>
        </authorList>
    </citation>
    <scope>NUCLEOTIDE SEQUENCE [LARGE SCALE GENOMIC DNA]</scope>
    <source>
        <strain evidence="1 2">CECT 8488</strain>
    </source>
</reference>
<name>A0A3D9HJM7_9PROT</name>
<dbReference type="SUPFAM" id="SSF50969">
    <property type="entry name" value="YVTN repeat-like/Quinoprotein amine dehydrogenase"/>
    <property type="match status" value="1"/>
</dbReference>
<protein>
    <recommendedName>
        <fullName evidence="3">DUF1513 domain-containing protein</fullName>
    </recommendedName>
</protein>
<accession>A0A3D9HJM7</accession>
<dbReference type="AlphaFoldDB" id="A0A3D9HJM7"/>
<comment type="caution">
    <text evidence="1">The sequence shown here is derived from an EMBL/GenBank/DDBJ whole genome shotgun (WGS) entry which is preliminary data.</text>
</comment>
<dbReference type="OrthoDB" id="5624218at2"/>
<evidence type="ECO:0008006" key="3">
    <source>
        <dbReference type="Google" id="ProtNLM"/>
    </source>
</evidence>
<evidence type="ECO:0000313" key="2">
    <source>
        <dbReference type="Proteomes" id="UP000256845"/>
    </source>
</evidence>
<keyword evidence="2" id="KW-1185">Reference proteome</keyword>
<sequence>MLTRREMLKQAITAACLAPAAGYMAVGEALAGTVHHGFVSAYADQEGAMKLALIEPDGTVARDWALPARGHAIMRRPKSHHVAAFARRPGRFLLVVDFTTGAEVARLSSPPDRHFYGHGTYSPDGRFLYTTENDYIDERGVIGVWDAIEGYRRIGELSAHGLGPHELLFLPDGETLVVAVGGILTHPDEGRAKLNIPEMSPALVYMNARSGQLVSRHQLPQDLHKLSLRHLCVNAAGRVCFGLQNEGPKSEFPPLVGFHDGTGDLRLLEAPLEIWQGMKNYCGSVAYDQSGTVAGASSPRGSMISFWNIETGRHLYAVTARDGCGLAADTQAGRFIATCGTGEIMRIDVNRQMAITLRSPGNHDRRWDNHLLAL</sequence>
<dbReference type="Gene3D" id="2.130.10.10">
    <property type="entry name" value="YVTN repeat-like/Quinoprotein amine dehydrogenase"/>
    <property type="match status" value="1"/>
</dbReference>
<gene>
    <name evidence="1" type="ORF">DFP90_1055</name>
</gene>
<dbReference type="PROSITE" id="PS51318">
    <property type="entry name" value="TAT"/>
    <property type="match status" value="1"/>
</dbReference>
<dbReference type="InterPro" id="IPR015943">
    <property type="entry name" value="WD40/YVTN_repeat-like_dom_sf"/>
</dbReference>